<dbReference type="SUPFAM" id="SSF53756">
    <property type="entry name" value="UDP-Glycosyltransferase/glycogen phosphorylase"/>
    <property type="match status" value="1"/>
</dbReference>
<reference evidence="1" key="1">
    <citation type="submission" date="2019-02" db="EMBL/GenBank/DDBJ databases">
        <authorList>
            <person name="Li S.-H."/>
        </authorList>
    </citation>
    <scope>NUCLEOTIDE SEQUENCE</scope>
    <source>
        <strain evidence="1">IMCC8485</strain>
    </source>
</reference>
<dbReference type="CDD" id="cd03801">
    <property type="entry name" value="GT4_PimA-like"/>
    <property type="match status" value="1"/>
</dbReference>
<dbReference type="Pfam" id="PF13692">
    <property type="entry name" value="Glyco_trans_1_4"/>
    <property type="match status" value="1"/>
</dbReference>
<keyword evidence="2" id="KW-1185">Reference proteome</keyword>
<proteinExistence type="predicted"/>
<evidence type="ECO:0000313" key="2">
    <source>
        <dbReference type="Proteomes" id="UP001143307"/>
    </source>
</evidence>
<gene>
    <name evidence="1" type="ORF">EYC87_17375</name>
</gene>
<dbReference type="PANTHER" id="PTHR45947:SF3">
    <property type="entry name" value="SULFOQUINOVOSYL TRANSFERASE SQD2"/>
    <property type="match status" value="1"/>
</dbReference>
<name>A0ABT3SZD2_9GAMM</name>
<dbReference type="EMBL" id="SHNP01000007">
    <property type="protein sequence ID" value="MCX2975355.1"/>
    <property type="molecule type" value="Genomic_DNA"/>
</dbReference>
<dbReference type="RefSeq" id="WP_279253992.1">
    <property type="nucleotide sequence ID" value="NZ_SHNP01000007.1"/>
</dbReference>
<dbReference type="PANTHER" id="PTHR45947">
    <property type="entry name" value="SULFOQUINOVOSYL TRANSFERASE SQD2"/>
    <property type="match status" value="1"/>
</dbReference>
<organism evidence="1 2">
    <name type="scientific">Candidatus Seongchinamella marina</name>
    <dbReference type="NCBI Taxonomy" id="2518990"/>
    <lineage>
        <taxon>Bacteria</taxon>
        <taxon>Pseudomonadati</taxon>
        <taxon>Pseudomonadota</taxon>
        <taxon>Gammaproteobacteria</taxon>
        <taxon>Cellvibrionales</taxon>
        <taxon>Halieaceae</taxon>
        <taxon>Seongchinamella</taxon>
    </lineage>
</organism>
<accession>A0ABT3SZD2</accession>
<dbReference type="Proteomes" id="UP001143307">
    <property type="component" value="Unassembled WGS sequence"/>
</dbReference>
<dbReference type="InterPro" id="IPR050194">
    <property type="entry name" value="Glycosyltransferase_grp1"/>
</dbReference>
<comment type="caution">
    <text evidence="1">The sequence shown here is derived from an EMBL/GenBank/DDBJ whole genome shotgun (WGS) entry which is preliminary data.</text>
</comment>
<protein>
    <submittedName>
        <fullName evidence="1">Glycosyltransferase</fullName>
    </submittedName>
</protein>
<sequence>MKVTDAPTILFLTKYSRKGASSRYRTLQYVPYFEDAGFHCNVSTLFEDDYLEHRYQYGKASVGIVLRSYLRRLRTLLRARDYDMLVIEKELFPYLPALATRILRWFGVRYTLDYDDAIFHQYDNHRSFIIRYLLSKKISNVMRGSEVVIVGNNYLADYASAAGAKRVEVVPTVLALKSYPLPCQRSRADAVFKIGWIGSPSTAKYLEAIAPALAEVCSGGQARVVLIGSGPCSLCGVPVDIIEWSEETEVAELNQIDVGIMPLPDELWARGKCGFKLIQYMACGLPVVASPVGINREIVEHEHNGYLTTDHASWVDALTELRDNKAIGEKMGRRGRAIVESNYNLEISATKLLGVLNATVSLIRD</sequence>
<evidence type="ECO:0000313" key="1">
    <source>
        <dbReference type="EMBL" id="MCX2975355.1"/>
    </source>
</evidence>
<dbReference type="Gene3D" id="3.40.50.2000">
    <property type="entry name" value="Glycogen Phosphorylase B"/>
    <property type="match status" value="2"/>
</dbReference>